<dbReference type="OrthoDB" id="7726766at2759"/>
<dbReference type="AlphaFoldDB" id="A0A1Y1LL09"/>
<dbReference type="SUPFAM" id="SSF50494">
    <property type="entry name" value="Trypsin-like serine proteases"/>
    <property type="match status" value="1"/>
</dbReference>
<evidence type="ECO:0000313" key="6">
    <source>
        <dbReference type="EMBL" id="JAV73601.1"/>
    </source>
</evidence>
<reference evidence="6" key="1">
    <citation type="journal article" date="2016" name="Sci. Rep.">
        <title>Molecular characterization of firefly nuptial gifts: a multi-omics approach sheds light on postcopulatory sexual selection.</title>
        <authorList>
            <person name="Al-Wathiqui N."/>
            <person name="Fallon T.R."/>
            <person name="South A."/>
            <person name="Weng J.K."/>
            <person name="Lewis S.M."/>
        </authorList>
    </citation>
    <scope>NUCLEOTIDE SEQUENCE</scope>
</reference>
<dbReference type="InterPro" id="IPR009003">
    <property type="entry name" value="Peptidase_S1_PA"/>
</dbReference>
<evidence type="ECO:0000256" key="1">
    <source>
        <dbReference type="ARBA" id="ARBA00022729"/>
    </source>
</evidence>
<keyword evidence="2" id="KW-1015">Disulfide bond</keyword>
<keyword evidence="1" id="KW-0732">Signal</keyword>
<evidence type="ECO:0000259" key="5">
    <source>
        <dbReference type="PROSITE" id="PS50240"/>
    </source>
</evidence>
<dbReference type="FunFam" id="2.40.10.10:FF:000028">
    <property type="entry name" value="Serine protease easter"/>
    <property type="match status" value="1"/>
</dbReference>
<dbReference type="SMART" id="SM00020">
    <property type="entry name" value="Tryp_SPc"/>
    <property type="match status" value="1"/>
</dbReference>
<dbReference type="GO" id="GO:0004252">
    <property type="term" value="F:serine-type endopeptidase activity"/>
    <property type="evidence" value="ECO:0007669"/>
    <property type="project" value="InterPro"/>
</dbReference>
<dbReference type="EMBL" id="GEZM01054507">
    <property type="protein sequence ID" value="JAV73601.1"/>
    <property type="molecule type" value="Transcribed_RNA"/>
</dbReference>
<dbReference type="InterPro" id="IPR018114">
    <property type="entry name" value="TRYPSIN_HIS"/>
</dbReference>
<dbReference type="InterPro" id="IPR001254">
    <property type="entry name" value="Trypsin_dom"/>
</dbReference>
<dbReference type="InterPro" id="IPR001314">
    <property type="entry name" value="Peptidase_S1A"/>
</dbReference>
<proteinExistence type="inferred from homology"/>
<dbReference type="KEGG" id="ppyr:116160002"/>
<dbReference type="CDD" id="cd00190">
    <property type="entry name" value="Tryp_SPc"/>
    <property type="match status" value="1"/>
</dbReference>
<protein>
    <recommendedName>
        <fullName evidence="5">Peptidase S1 domain-containing protein</fullName>
    </recommendedName>
</protein>
<dbReference type="PRINTS" id="PR00722">
    <property type="entry name" value="CHYMOTRYPSIN"/>
</dbReference>
<dbReference type="PROSITE" id="PS50240">
    <property type="entry name" value="TRYPSIN_DOM"/>
    <property type="match status" value="1"/>
</dbReference>
<feature type="domain" description="Peptidase S1" evidence="5">
    <location>
        <begin position="117"/>
        <end position="364"/>
    </location>
</feature>
<dbReference type="Pfam" id="PF00089">
    <property type="entry name" value="Trypsin"/>
    <property type="match status" value="1"/>
</dbReference>
<keyword evidence="3" id="KW-0325">Glycoprotein</keyword>
<comment type="similarity">
    <text evidence="4">Belongs to the peptidase S1 family. CLIP subfamily.</text>
</comment>
<dbReference type="GO" id="GO:0006508">
    <property type="term" value="P:proteolysis"/>
    <property type="evidence" value="ECO:0007669"/>
    <property type="project" value="InterPro"/>
</dbReference>
<evidence type="ECO:0000256" key="2">
    <source>
        <dbReference type="ARBA" id="ARBA00023157"/>
    </source>
</evidence>
<dbReference type="Gene3D" id="2.40.10.10">
    <property type="entry name" value="Trypsin-like serine proteases"/>
    <property type="match status" value="2"/>
</dbReference>
<dbReference type="PANTHER" id="PTHR24258:SF145">
    <property type="entry name" value="SERINE PROTEASE EASTER-LIKE PROTEIN"/>
    <property type="match status" value="1"/>
</dbReference>
<dbReference type="PROSITE" id="PS00134">
    <property type="entry name" value="TRYPSIN_HIS"/>
    <property type="match status" value="1"/>
</dbReference>
<evidence type="ECO:0000256" key="3">
    <source>
        <dbReference type="ARBA" id="ARBA00023180"/>
    </source>
</evidence>
<dbReference type="GeneID" id="116160002"/>
<sequence>MSASPVVLSYYLGLVYIITSGAIVTAQNIVNDVSNWGTSYDGSNYQYGRAGYCSSGTQCVHIDNCPFLYKVINNACAYTTRIGELGCGYQGSGMVCCPTTSTTHSTNFNGQLCGQSMVAAAPYNRIGAYPWVARVIFKNAGSGETKFPCSGSIISNRVVLTAAHCVLTKTDSYKLFGVRIGEWSSKTDLDCGQEFCALPHQDITISHVIVHPGYEQRTFKDNIALLVLNDRANFTVTAQPICLPQHWAGGSNYGLVIGWGKISGQHEAPPFQQVIQLPILGLQQCSHVYGRTIPITENNLCVGGLAGRDVCEGFGGSPLVEEQGGSYFQIGILSFGSDQCGAPGVPSVYTNVRRYVNWIKDNIPTFRNK</sequence>
<evidence type="ECO:0000256" key="4">
    <source>
        <dbReference type="ARBA" id="ARBA00024195"/>
    </source>
</evidence>
<dbReference type="InterPro" id="IPR043504">
    <property type="entry name" value="Peptidase_S1_PA_chymotrypsin"/>
</dbReference>
<name>A0A1Y1LL09_PHOPY</name>
<organism evidence="6">
    <name type="scientific">Photinus pyralis</name>
    <name type="common">Common eastern firefly</name>
    <name type="synonym">Lampyris pyralis</name>
    <dbReference type="NCBI Taxonomy" id="7054"/>
    <lineage>
        <taxon>Eukaryota</taxon>
        <taxon>Metazoa</taxon>
        <taxon>Ecdysozoa</taxon>
        <taxon>Arthropoda</taxon>
        <taxon>Hexapoda</taxon>
        <taxon>Insecta</taxon>
        <taxon>Pterygota</taxon>
        <taxon>Neoptera</taxon>
        <taxon>Endopterygota</taxon>
        <taxon>Coleoptera</taxon>
        <taxon>Polyphaga</taxon>
        <taxon>Elateriformia</taxon>
        <taxon>Elateroidea</taxon>
        <taxon>Lampyridae</taxon>
        <taxon>Lampyrinae</taxon>
        <taxon>Photinus</taxon>
    </lineage>
</organism>
<dbReference type="PANTHER" id="PTHR24258">
    <property type="entry name" value="SERINE PROTEASE-RELATED"/>
    <property type="match status" value="1"/>
</dbReference>
<dbReference type="RefSeq" id="XP_031328976.1">
    <property type="nucleotide sequence ID" value="XM_031473116.1"/>
</dbReference>
<accession>A0A1Y1LL09</accession>